<reference evidence="1 2" key="1">
    <citation type="submission" date="2017-11" db="EMBL/GenBank/DDBJ databases">
        <title>De novo assembly and phasing of dikaryotic genomes from two isolates of Puccinia coronata f. sp. avenae, the causal agent of oat crown rust.</title>
        <authorList>
            <person name="Miller M.E."/>
            <person name="Zhang Y."/>
            <person name="Omidvar V."/>
            <person name="Sperschneider J."/>
            <person name="Schwessinger B."/>
            <person name="Raley C."/>
            <person name="Palmer J.M."/>
            <person name="Garnica D."/>
            <person name="Upadhyaya N."/>
            <person name="Rathjen J."/>
            <person name="Taylor J.M."/>
            <person name="Park R.F."/>
            <person name="Dodds P.N."/>
            <person name="Hirsch C.D."/>
            <person name="Kianian S.F."/>
            <person name="Figueroa M."/>
        </authorList>
    </citation>
    <scope>NUCLEOTIDE SEQUENCE [LARGE SCALE GENOMIC DNA]</scope>
    <source>
        <strain evidence="1">12SD80</strain>
    </source>
</reference>
<dbReference type="Proteomes" id="UP000235392">
    <property type="component" value="Unassembled WGS sequence"/>
</dbReference>
<name>A0A2N5UNL7_9BASI</name>
<protein>
    <submittedName>
        <fullName evidence="1">Uncharacterized protein</fullName>
    </submittedName>
</protein>
<proteinExistence type="predicted"/>
<evidence type="ECO:0000313" key="2">
    <source>
        <dbReference type="Proteomes" id="UP000235392"/>
    </source>
</evidence>
<organism evidence="1 2">
    <name type="scientific">Puccinia coronata f. sp. avenae</name>
    <dbReference type="NCBI Taxonomy" id="200324"/>
    <lineage>
        <taxon>Eukaryota</taxon>
        <taxon>Fungi</taxon>
        <taxon>Dikarya</taxon>
        <taxon>Basidiomycota</taxon>
        <taxon>Pucciniomycotina</taxon>
        <taxon>Pucciniomycetes</taxon>
        <taxon>Pucciniales</taxon>
        <taxon>Pucciniaceae</taxon>
        <taxon>Puccinia</taxon>
    </lineage>
</organism>
<gene>
    <name evidence="1" type="ORF">PCASD_04985</name>
</gene>
<dbReference type="EMBL" id="PGCI01000116">
    <property type="protein sequence ID" value="PLW39350.1"/>
    <property type="molecule type" value="Genomic_DNA"/>
</dbReference>
<sequence length="579" mass="65730">MLPRNPKPDMEQYYSCFLTATLEVVAEFFSHSKLQDLNPEEKLRLWNEYNAKMDHTKNGDEFSSDVKNKMKALLDCSSAESVALLSEAVSEANQKLDFIQNKQLKVLLAINDARNLLKPTDETHNISYFRLLCRALSQFPPSCGFFAVFTDTTSKVANFSPLLARDPSLKLLDHGRELFPPIYKIGTLDLMVKPVPRSWNELMSPVRLLSYGSPYYWLYSEEASRTTADAAITDILLTAQTKASFKSCSSLHVHQRILRCHCILIACINGLATAVQNGFIHLGEAGELATRIILLRAMHQTLNNSCDEANFVPHGYLVLLVDFLRTLTGKDPHKLNFGSNTDDDKKTLLERGRILFNHFTLVEYTPNAQDFLELLYQGLAVHCKRGQTGLDDLFTIYLAPESKSPDSDQLDLANITFCGIQTKNQIDSIDWRESAKWSQSGSGIQGIKNPYLILLFSLRWNGKKRTREWNKPTNTLDLRQTYYEFFALDKIACLTPEIRIALRRLIDAMPENIMKLHQEDPQTMPDFATVAWVKPRQASTSTLLLFGHHQTNLPTQKDAIPTPLIKKTTRAVSNQTRHN</sequence>
<accession>A0A2N5UNL7</accession>
<comment type="caution">
    <text evidence="1">The sequence shown here is derived from an EMBL/GenBank/DDBJ whole genome shotgun (WGS) entry which is preliminary data.</text>
</comment>
<dbReference type="PANTHER" id="PTHR33266:SF1">
    <property type="entry name" value="F-BOX DOMAIN-CONTAINING PROTEIN"/>
    <property type="match status" value="1"/>
</dbReference>
<dbReference type="PANTHER" id="PTHR33266">
    <property type="entry name" value="CHROMOSOME 15, WHOLE GENOME SHOTGUN SEQUENCE"/>
    <property type="match status" value="1"/>
</dbReference>
<dbReference type="AlphaFoldDB" id="A0A2N5UNL7"/>
<evidence type="ECO:0000313" key="1">
    <source>
        <dbReference type="EMBL" id="PLW39350.1"/>
    </source>
</evidence>